<proteinExistence type="predicted"/>
<feature type="coiled-coil region" evidence="1">
    <location>
        <begin position="5"/>
        <end position="39"/>
    </location>
</feature>
<evidence type="ECO:0000313" key="3">
    <source>
        <dbReference type="Proteomes" id="UP000620124"/>
    </source>
</evidence>
<keyword evidence="1" id="KW-0175">Coiled coil</keyword>
<dbReference type="Proteomes" id="UP000620124">
    <property type="component" value="Unassembled WGS sequence"/>
</dbReference>
<dbReference type="AlphaFoldDB" id="A0A8H6X4P8"/>
<dbReference type="SUPFAM" id="SSF52047">
    <property type="entry name" value="RNI-like"/>
    <property type="match status" value="1"/>
</dbReference>
<keyword evidence="3" id="KW-1185">Reference proteome</keyword>
<protein>
    <submittedName>
        <fullName evidence="2">F-box domain-containing protein</fullName>
    </submittedName>
</protein>
<dbReference type="InterPro" id="IPR032675">
    <property type="entry name" value="LRR_dom_sf"/>
</dbReference>
<evidence type="ECO:0000313" key="2">
    <source>
        <dbReference type="EMBL" id="KAF7334440.1"/>
    </source>
</evidence>
<evidence type="ECO:0000256" key="1">
    <source>
        <dbReference type="SAM" id="Coils"/>
    </source>
</evidence>
<comment type="caution">
    <text evidence="2">The sequence shown here is derived from an EMBL/GenBank/DDBJ whole genome shotgun (WGS) entry which is preliminary data.</text>
</comment>
<sequence>MQSTLAADRAHIARLDAQIQDLERSLAALRLEKAVVLERLDSVKYPVLTLPTEIISEIFAHFLPTYPLCPPLTGNLSPTLLTHICHKWREIALDTPCTVESGCYPLSIQLDEDADFAPVADIFGAILPYHARWEYLKLRLAGGHPPAIEGGLPLLRRLDLEFDRDLYDILVFRDVPLLRTVVLEVIASVNVVLPWTQLTSLTLREMWFDNCVPILQQTTNLDHCQLDLEYNGEIGPLPDITLSHLELLCCNDNNRGRMSDCLDAFIVPTLRSLEVTERFLQPEPIKFLASFLLKSGCKLQDVRLKGPRTVHEDSYRKPFPLIRRFFFDDE</sequence>
<dbReference type="Gene3D" id="3.80.10.10">
    <property type="entry name" value="Ribonuclease Inhibitor"/>
    <property type="match status" value="1"/>
</dbReference>
<gene>
    <name evidence="2" type="ORF">MVEN_02273400</name>
</gene>
<reference evidence="2" key="1">
    <citation type="submission" date="2020-05" db="EMBL/GenBank/DDBJ databases">
        <title>Mycena genomes resolve the evolution of fungal bioluminescence.</title>
        <authorList>
            <person name="Tsai I.J."/>
        </authorList>
    </citation>
    <scope>NUCLEOTIDE SEQUENCE</scope>
    <source>
        <strain evidence="2">CCC161011</strain>
    </source>
</reference>
<organism evidence="2 3">
    <name type="scientific">Mycena venus</name>
    <dbReference type="NCBI Taxonomy" id="2733690"/>
    <lineage>
        <taxon>Eukaryota</taxon>
        <taxon>Fungi</taxon>
        <taxon>Dikarya</taxon>
        <taxon>Basidiomycota</taxon>
        <taxon>Agaricomycotina</taxon>
        <taxon>Agaricomycetes</taxon>
        <taxon>Agaricomycetidae</taxon>
        <taxon>Agaricales</taxon>
        <taxon>Marasmiineae</taxon>
        <taxon>Mycenaceae</taxon>
        <taxon>Mycena</taxon>
    </lineage>
</organism>
<dbReference type="EMBL" id="JACAZI010000026">
    <property type="protein sequence ID" value="KAF7334440.1"/>
    <property type="molecule type" value="Genomic_DNA"/>
</dbReference>
<name>A0A8H6X4P8_9AGAR</name>
<dbReference type="OrthoDB" id="2269034at2759"/>
<accession>A0A8H6X4P8</accession>